<evidence type="ECO:0000313" key="2">
    <source>
        <dbReference type="EMBL" id="KAJ1167380.1"/>
    </source>
</evidence>
<comment type="caution">
    <text evidence="2">The sequence shown here is derived from an EMBL/GenBank/DDBJ whole genome shotgun (WGS) entry which is preliminary data.</text>
</comment>
<reference evidence="2" key="1">
    <citation type="journal article" date="2022" name="bioRxiv">
        <title>Sequencing and chromosome-scale assembly of the giantPleurodeles waltlgenome.</title>
        <authorList>
            <person name="Brown T."/>
            <person name="Elewa A."/>
            <person name="Iarovenko S."/>
            <person name="Subramanian E."/>
            <person name="Araus A.J."/>
            <person name="Petzold A."/>
            <person name="Susuki M."/>
            <person name="Suzuki K.-i.T."/>
            <person name="Hayashi T."/>
            <person name="Toyoda A."/>
            <person name="Oliveira C."/>
            <person name="Osipova E."/>
            <person name="Leigh N.D."/>
            <person name="Simon A."/>
            <person name="Yun M.H."/>
        </authorList>
    </citation>
    <scope>NUCLEOTIDE SEQUENCE</scope>
    <source>
        <strain evidence="2">20211129_DDA</strain>
        <tissue evidence="2">Liver</tissue>
    </source>
</reference>
<dbReference type="Proteomes" id="UP001066276">
    <property type="component" value="Chromosome 4_2"/>
</dbReference>
<feature type="region of interest" description="Disordered" evidence="1">
    <location>
        <begin position="1"/>
        <end position="35"/>
    </location>
</feature>
<accession>A0AAV7ST98</accession>
<name>A0AAV7ST98_PLEWA</name>
<gene>
    <name evidence="2" type="ORF">NDU88_007772</name>
</gene>
<evidence type="ECO:0000313" key="3">
    <source>
        <dbReference type="Proteomes" id="UP001066276"/>
    </source>
</evidence>
<protein>
    <submittedName>
        <fullName evidence="2">Uncharacterized protein</fullName>
    </submittedName>
</protein>
<sequence length="128" mass="14034">MGRHQKTAVSQGNTMEQCTMPVPLPQRQTPVGGAGDALSTAVTVEEPSQAKLLAAIQGSRVALEERIETVAVECRFFHPETLADTPFQTPTPPLPPQPQEEEGAWKCLHGFLLRKEALNAQNDYEELQ</sequence>
<proteinExistence type="predicted"/>
<feature type="compositionally biased region" description="Polar residues" evidence="1">
    <location>
        <begin position="7"/>
        <end position="17"/>
    </location>
</feature>
<keyword evidence="3" id="KW-1185">Reference proteome</keyword>
<feature type="region of interest" description="Disordered" evidence="1">
    <location>
        <begin position="82"/>
        <end position="101"/>
    </location>
</feature>
<evidence type="ECO:0000256" key="1">
    <source>
        <dbReference type="SAM" id="MobiDB-lite"/>
    </source>
</evidence>
<organism evidence="2 3">
    <name type="scientific">Pleurodeles waltl</name>
    <name type="common">Iberian ribbed newt</name>
    <dbReference type="NCBI Taxonomy" id="8319"/>
    <lineage>
        <taxon>Eukaryota</taxon>
        <taxon>Metazoa</taxon>
        <taxon>Chordata</taxon>
        <taxon>Craniata</taxon>
        <taxon>Vertebrata</taxon>
        <taxon>Euteleostomi</taxon>
        <taxon>Amphibia</taxon>
        <taxon>Batrachia</taxon>
        <taxon>Caudata</taxon>
        <taxon>Salamandroidea</taxon>
        <taxon>Salamandridae</taxon>
        <taxon>Pleurodelinae</taxon>
        <taxon>Pleurodeles</taxon>
    </lineage>
</organism>
<dbReference type="EMBL" id="JANPWB010000008">
    <property type="protein sequence ID" value="KAJ1167380.1"/>
    <property type="molecule type" value="Genomic_DNA"/>
</dbReference>
<dbReference type="AlphaFoldDB" id="A0AAV7ST98"/>
<feature type="compositionally biased region" description="Pro residues" evidence="1">
    <location>
        <begin position="89"/>
        <end position="98"/>
    </location>
</feature>